<name>A0A9W6G5Z0_9ACTN</name>
<organism evidence="2 3">
    <name type="scientific">Glycomyces algeriensis</name>
    <dbReference type="NCBI Taxonomy" id="256037"/>
    <lineage>
        <taxon>Bacteria</taxon>
        <taxon>Bacillati</taxon>
        <taxon>Actinomycetota</taxon>
        <taxon>Actinomycetes</taxon>
        <taxon>Glycomycetales</taxon>
        <taxon>Glycomycetaceae</taxon>
        <taxon>Glycomyces</taxon>
    </lineage>
</organism>
<dbReference type="NCBIfam" id="TIGR01764">
    <property type="entry name" value="excise"/>
    <property type="match status" value="1"/>
</dbReference>
<dbReference type="Pfam" id="PF12728">
    <property type="entry name" value="HTH_17"/>
    <property type="match status" value="1"/>
</dbReference>
<dbReference type="Proteomes" id="UP001144313">
    <property type="component" value="Unassembled WGS sequence"/>
</dbReference>
<dbReference type="GO" id="GO:0003677">
    <property type="term" value="F:DNA binding"/>
    <property type="evidence" value="ECO:0007669"/>
    <property type="project" value="InterPro"/>
</dbReference>
<evidence type="ECO:0000313" key="3">
    <source>
        <dbReference type="Proteomes" id="UP001144313"/>
    </source>
</evidence>
<dbReference type="InterPro" id="IPR010093">
    <property type="entry name" value="SinI_DNA-bd"/>
</dbReference>
<evidence type="ECO:0000259" key="1">
    <source>
        <dbReference type="Pfam" id="PF12728"/>
    </source>
</evidence>
<dbReference type="EMBL" id="BSDT01000001">
    <property type="protein sequence ID" value="GLI40908.1"/>
    <property type="molecule type" value="Genomic_DNA"/>
</dbReference>
<evidence type="ECO:0000313" key="2">
    <source>
        <dbReference type="EMBL" id="GLI40908.1"/>
    </source>
</evidence>
<protein>
    <recommendedName>
        <fullName evidence="1">Helix-turn-helix domain-containing protein</fullName>
    </recommendedName>
</protein>
<reference evidence="2" key="1">
    <citation type="submission" date="2022-12" db="EMBL/GenBank/DDBJ databases">
        <title>Reference genome sequencing for broad-spectrum identification of bacterial and archaeal isolates by mass spectrometry.</title>
        <authorList>
            <person name="Sekiguchi Y."/>
            <person name="Tourlousse D.M."/>
        </authorList>
    </citation>
    <scope>NUCLEOTIDE SEQUENCE</scope>
    <source>
        <strain evidence="2">LLR39Z86</strain>
    </source>
</reference>
<dbReference type="RefSeq" id="WP_270118158.1">
    <property type="nucleotide sequence ID" value="NZ_BAAAOL010000016.1"/>
</dbReference>
<dbReference type="InterPro" id="IPR041657">
    <property type="entry name" value="HTH_17"/>
</dbReference>
<accession>A0A9W6G5Z0</accession>
<keyword evidence="3" id="KW-1185">Reference proteome</keyword>
<sequence>MEGSTVLKPRWYDTRQTAEVLGFGVSKVKMLIASGELRSVKVGGHRRVLPEWIEEYVERFARQDDYVGAA</sequence>
<feature type="domain" description="Helix-turn-helix" evidence="1">
    <location>
        <begin position="11"/>
        <end position="59"/>
    </location>
</feature>
<comment type="caution">
    <text evidence="2">The sequence shown here is derived from an EMBL/GenBank/DDBJ whole genome shotgun (WGS) entry which is preliminary data.</text>
</comment>
<gene>
    <name evidence="2" type="ORF">GALLR39Z86_07580</name>
</gene>
<dbReference type="AlphaFoldDB" id="A0A9W6G5Z0"/>
<proteinExistence type="predicted"/>